<keyword evidence="8" id="KW-1185">Reference proteome</keyword>
<evidence type="ECO:0000256" key="1">
    <source>
        <dbReference type="ARBA" id="ARBA00004555"/>
    </source>
</evidence>
<name>A0AAF0EY36_9BASI</name>
<dbReference type="RefSeq" id="XP_060122200.1">
    <property type="nucleotide sequence ID" value="XM_060266217.1"/>
</dbReference>
<dbReference type="GO" id="GO:0005829">
    <property type="term" value="C:cytosol"/>
    <property type="evidence" value="ECO:0007669"/>
    <property type="project" value="GOC"/>
</dbReference>
<evidence type="ECO:0000313" key="7">
    <source>
        <dbReference type="EMBL" id="WFD39303.1"/>
    </source>
</evidence>
<dbReference type="PANTHER" id="PTHR13251">
    <property type="entry name" value="EPILEPSY HOLOPROSENCEPHALY CANDIDATE 1/TMEM1"/>
    <property type="match status" value="1"/>
</dbReference>
<keyword evidence="3" id="KW-0333">Golgi apparatus</keyword>
<evidence type="ECO:0000256" key="2">
    <source>
        <dbReference type="ARBA" id="ARBA00022448"/>
    </source>
</evidence>
<evidence type="ECO:0000259" key="5">
    <source>
        <dbReference type="Pfam" id="PF12584"/>
    </source>
</evidence>
<dbReference type="PANTHER" id="PTHR13251:SF3">
    <property type="entry name" value="TRAFFICKING PROTEIN PARTICLE COMPLEX SUBUNIT 10"/>
    <property type="match status" value="1"/>
</dbReference>
<evidence type="ECO:0000259" key="6">
    <source>
        <dbReference type="Pfam" id="PF23036"/>
    </source>
</evidence>
<organism evidence="7 8">
    <name type="scientific">Malassezia japonica</name>
    <dbReference type="NCBI Taxonomy" id="223818"/>
    <lineage>
        <taxon>Eukaryota</taxon>
        <taxon>Fungi</taxon>
        <taxon>Dikarya</taxon>
        <taxon>Basidiomycota</taxon>
        <taxon>Ustilaginomycotina</taxon>
        <taxon>Malasseziomycetes</taxon>
        <taxon>Malasseziales</taxon>
        <taxon>Malasseziaceae</taxon>
        <taxon>Malassezia</taxon>
    </lineage>
</organism>
<keyword evidence="2" id="KW-0813">Transport</keyword>
<feature type="domain" description="TRAPPC10/Trs130 C-terminal" evidence="5">
    <location>
        <begin position="1151"/>
        <end position="1322"/>
    </location>
</feature>
<feature type="compositionally biased region" description="Low complexity" evidence="4">
    <location>
        <begin position="1217"/>
        <end position="1242"/>
    </location>
</feature>
<evidence type="ECO:0000313" key="8">
    <source>
        <dbReference type="Proteomes" id="UP001217754"/>
    </source>
</evidence>
<dbReference type="GO" id="GO:1990071">
    <property type="term" value="C:TRAPPII protein complex"/>
    <property type="evidence" value="ECO:0007669"/>
    <property type="project" value="InterPro"/>
</dbReference>
<dbReference type="InterPro" id="IPR056913">
    <property type="entry name" value="TRAPPC10/Trs130_N"/>
</dbReference>
<accession>A0AAF0EY36</accession>
<dbReference type="Pfam" id="PF12584">
    <property type="entry name" value="TRAPPC10"/>
    <property type="match status" value="1"/>
</dbReference>
<dbReference type="InterPro" id="IPR045126">
    <property type="entry name" value="TRAPPC10/Trs130"/>
</dbReference>
<dbReference type="Pfam" id="PF23036">
    <property type="entry name" value="TRAPPC10_1st"/>
    <property type="match status" value="2"/>
</dbReference>
<dbReference type="GeneID" id="85225926"/>
<reference evidence="7" key="1">
    <citation type="submission" date="2023-03" db="EMBL/GenBank/DDBJ databases">
        <title>Mating type loci evolution in Malassezia.</title>
        <authorList>
            <person name="Coelho M.A."/>
        </authorList>
    </citation>
    <scope>NUCLEOTIDE SEQUENCE</scope>
    <source>
        <strain evidence="7">CBS 9431</strain>
    </source>
</reference>
<evidence type="ECO:0008006" key="9">
    <source>
        <dbReference type="Google" id="ProtNLM"/>
    </source>
</evidence>
<gene>
    <name evidence="7" type="ORF">MJAP1_002275</name>
</gene>
<feature type="domain" description="TRAPPC10/Trs130 N-terminal" evidence="6">
    <location>
        <begin position="21"/>
        <end position="148"/>
    </location>
</feature>
<feature type="region of interest" description="Disordered" evidence="4">
    <location>
        <begin position="1192"/>
        <end position="1245"/>
    </location>
</feature>
<feature type="compositionally biased region" description="Basic and acidic residues" evidence="4">
    <location>
        <begin position="1196"/>
        <end position="1216"/>
    </location>
</feature>
<protein>
    <recommendedName>
        <fullName evidence="9">Trafficking protein particle complex subunit 10</fullName>
    </recommendedName>
</protein>
<proteinExistence type="predicted"/>
<comment type="subcellular location">
    <subcellularLocation>
        <location evidence="1">Golgi apparatus</location>
    </subcellularLocation>
</comment>
<dbReference type="InterPro" id="IPR022233">
    <property type="entry name" value="TRAPPC10/Trs130_C"/>
</dbReference>
<dbReference type="GO" id="GO:0006891">
    <property type="term" value="P:intra-Golgi vesicle-mediated transport"/>
    <property type="evidence" value="ECO:0007669"/>
    <property type="project" value="TreeGrafter"/>
</dbReference>
<dbReference type="GO" id="GO:0034498">
    <property type="term" value="P:early endosome to Golgi transport"/>
    <property type="evidence" value="ECO:0007669"/>
    <property type="project" value="TreeGrafter"/>
</dbReference>
<evidence type="ECO:0000256" key="4">
    <source>
        <dbReference type="SAM" id="MobiDB-lite"/>
    </source>
</evidence>
<sequence>MGDASEGRAIRVTYATHTSPQSAALLSHVTGLLKQQFPLRNVHWRPSPATRSLRPPATRAAGSVALSPHAIRTLQMLPVDLVPLQNVVNADRRKPVLERTPCVHLFFVACDDNDVYRSKVRNEVRNWIASLPACMPQDFAGLRVTQDEGREVQASIEPEFLIVLVRPMQDATPPAPPSVGAGMHPAMAHTSSSGASAASKGAMGRFYNMNKGTVLEKLKADFNSTTHERVVHLAKLPAGGQVPANDPVIWIELMARMKENVANTIGNLVELQDRTITAYDQMHGQPGWSFCGSLARTERLIETLERVELMEDSLALYDELDQRLAVGLADGSAHVKRIGGTDPGDDSLLLLGPLRKPYQSLLEQETISLFDLRCYLFAQRAMLLGTLGHVVKVMQATPAFIASIAQMYAQHGTQGLPPFFVEAWSFSVSLDAVEQCQAWLVEQTAEDDEDAAKLHAFHAAKAELLELAIRQLLRIGILVGHLPNEEPFSLALAGRTPDAQPSDAPITRKELAEAMASRDVFDSQLRNLIHRSVLAASLSQQRNRLFRLKFVLSCLELLRGSYNDASKLFDELLAMDRLASWGPLHSALLAKHLACLRLQQLDHGPSWTEANITALQAVCATRCLPHAPHHLDEKALLDKLCASSEALQADATLVGYNGLAVQLTAFRAERRDDDDGAWLSCDVISHLPFSLEVADVGICVSNYQQNQLWFRSGAMTLEPGVSHAKVYCPMPATGFFHLQATQVRLGKHVLLEHIVQGGVSLSTLADAQQHEYIRPRVFLPADGDAARIDSSPQMHVRFDAQRHAVLEVHSGRNALRASLVLEPGPGVQFAPYDPATYALRASQGTPSLTEKEGTLHLSDVPPHTTCKIELPLATIPRAAHFEMIVAMRYHTSQSHADEQRTLMRRLQVSLALPLGIHIQDHFRLSQILSRLTLEASHGHYARTAAPSIVAPEEAELSVQVPSAGMTVLAPNEPSAFLLRFTPKDGVRRTANAKPFRLTVSYRSLRDEALASVLHALAALEPDSALSGGDLVLLHEAIAHTVAESMDEEAYAWTGQHSIGTYDPAYWQRHTQRWGWPRDSAKTKAMLALIEALYERMKTPEDVAALVPPSGEAVQAPSDASETQRLAWNAAQERLQWRTLSLPLEVPLVDAIAAVTMQADSTRVLVGQPLEVTITIQVSLCWGAEKSAVAASGVATHGKEEETPKTDAEAAKTEAKAPEAGAAEPDAAESDTPTDTSSDASSAQKPKAHLQYNIAGDYVHWLVWGDKKGTLVLPADSLSSTHTLRATLLPVHAGSLLLPRVRIAPVAPTSRPFHCETYMTNSAACVDAVDPLTPDTYWVDLRPNERLAV</sequence>
<feature type="domain" description="TRAPPC10/Trs130 N-terminal" evidence="6">
    <location>
        <begin position="209"/>
        <end position="393"/>
    </location>
</feature>
<dbReference type="Proteomes" id="UP001217754">
    <property type="component" value="Chromosome 3"/>
</dbReference>
<evidence type="ECO:0000256" key="3">
    <source>
        <dbReference type="ARBA" id="ARBA00023034"/>
    </source>
</evidence>
<dbReference type="EMBL" id="CP119960">
    <property type="protein sequence ID" value="WFD39303.1"/>
    <property type="molecule type" value="Genomic_DNA"/>
</dbReference>